<dbReference type="GeneID" id="77729956"/>
<protein>
    <submittedName>
        <fullName evidence="2">Uncharacterized protein</fullName>
    </submittedName>
</protein>
<dbReference type="Proteomes" id="UP001164286">
    <property type="component" value="Unassembled WGS sequence"/>
</dbReference>
<proteinExistence type="predicted"/>
<comment type="caution">
    <text evidence="2">The sequence shown here is derived from an EMBL/GenBank/DDBJ whole genome shotgun (WGS) entry which is preliminary data.</text>
</comment>
<dbReference type="EMBL" id="JAKWFO010000001">
    <property type="protein sequence ID" value="KAI9639438.1"/>
    <property type="molecule type" value="Genomic_DNA"/>
</dbReference>
<evidence type="ECO:0000256" key="1">
    <source>
        <dbReference type="SAM" id="MobiDB-lite"/>
    </source>
</evidence>
<name>A0AA38HFV4_9TREE</name>
<feature type="compositionally biased region" description="Polar residues" evidence="1">
    <location>
        <begin position="15"/>
        <end position="34"/>
    </location>
</feature>
<reference evidence="2" key="1">
    <citation type="journal article" date="2022" name="G3 (Bethesda)">
        <title>High quality genome of the basidiomycete yeast Dioszegia hungarica PDD-24b-2 isolated from cloud water.</title>
        <authorList>
            <person name="Jarrige D."/>
            <person name="Haridas S."/>
            <person name="Bleykasten-Grosshans C."/>
            <person name="Joly M."/>
            <person name="Nadalig T."/>
            <person name="Sancelme M."/>
            <person name="Vuilleumier S."/>
            <person name="Grigoriev I.V."/>
            <person name="Amato P."/>
            <person name="Bringel F."/>
        </authorList>
    </citation>
    <scope>NUCLEOTIDE SEQUENCE</scope>
    <source>
        <strain evidence="2">PDD-24b-2</strain>
    </source>
</reference>
<feature type="region of interest" description="Disordered" evidence="1">
    <location>
        <begin position="208"/>
        <end position="247"/>
    </location>
</feature>
<dbReference type="AlphaFoldDB" id="A0AA38HFV4"/>
<gene>
    <name evidence="2" type="ORF">MKK02DRAFT_39735</name>
</gene>
<evidence type="ECO:0000313" key="2">
    <source>
        <dbReference type="EMBL" id="KAI9639438.1"/>
    </source>
</evidence>
<evidence type="ECO:0000313" key="3">
    <source>
        <dbReference type="Proteomes" id="UP001164286"/>
    </source>
</evidence>
<feature type="region of interest" description="Disordered" evidence="1">
    <location>
        <begin position="1"/>
        <end position="60"/>
    </location>
</feature>
<feature type="compositionally biased region" description="Low complexity" evidence="1">
    <location>
        <begin position="35"/>
        <end position="53"/>
    </location>
</feature>
<keyword evidence="3" id="KW-1185">Reference proteome</keyword>
<accession>A0AA38HFV4</accession>
<feature type="compositionally biased region" description="Basic residues" evidence="1">
    <location>
        <begin position="1"/>
        <end position="12"/>
    </location>
</feature>
<sequence length="247" mass="27757">MSSPRPAKRARRSSLQAASTRSDPGSNHSGSPAASQSPTRSHSPTSSHPSSASDPPPVVLPERYALYKPEDKQFYHELKTITDNFHSDIDEAYDERKRPQDFGEEVSSELYGAINAITRRCTRFGSAYNLEIGFEALVRVAEVAMLQEGGAIPQMWDALEALVQGIKEVAEMMRMDGQDRTNLRAGLKELNKDWVAYKDLNLFQDLSEELEAEDASCDEESDEEDEDENEDEDEDEDEDEEDDEDET</sequence>
<dbReference type="RefSeq" id="XP_052949215.1">
    <property type="nucleotide sequence ID" value="XM_053090751.1"/>
</dbReference>
<organism evidence="2 3">
    <name type="scientific">Dioszegia hungarica</name>
    <dbReference type="NCBI Taxonomy" id="4972"/>
    <lineage>
        <taxon>Eukaryota</taxon>
        <taxon>Fungi</taxon>
        <taxon>Dikarya</taxon>
        <taxon>Basidiomycota</taxon>
        <taxon>Agaricomycotina</taxon>
        <taxon>Tremellomycetes</taxon>
        <taxon>Tremellales</taxon>
        <taxon>Bulleribasidiaceae</taxon>
        <taxon>Dioszegia</taxon>
    </lineage>
</organism>